<keyword evidence="1" id="KW-0472">Membrane</keyword>
<keyword evidence="1" id="KW-0812">Transmembrane</keyword>
<feature type="transmembrane region" description="Helical" evidence="1">
    <location>
        <begin position="592"/>
        <end position="610"/>
    </location>
</feature>
<accession>A0A1F6GE60</accession>
<feature type="transmembrane region" description="Helical" evidence="1">
    <location>
        <begin position="562"/>
        <end position="583"/>
    </location>
</feature>
<feature type="transmembrane region" description="Helical" evidence="1">
    <location>
        <begin position="263"/>
        <end position="283"/>
    </location>
</feature>
<feature type="transmembrane region" description="Helical" evidence="1">
    <location>
        <begin position="222"/>
        <end position="242"/>
    </location>
</feature>
<feature type="transmembrane region" description="Helical" evidence="1">
    <location>
        <begin position="688"/>
        <end position="706"/>
    </location>
</feature>
<feature type="transmembrane region" description="Helical" evidence="1">
    <location>
        <begin position="905"/>
        <end position="924"/>
    </location>
</feature>
<feature type="transmembrane region" description="Helical" evidence="1">
    <location>
        <begin position="397"/>
        <end position="418"/>
    </location>
</feature>
<feature type="transmembrane region" description="Helical" evidence="1">
    <location>
        <begin position="457"/>
        <end position="473"/>
    </location>
</feature>
<dbReference type="EMBL" id="MFNE01000014">
    <property type="protein sequence ID" value="OGG96378.1"/>
    <property type="molecule type" value="Genomic_DNA"/>
</dbReference>
<evidence type="ECO:0000313" key="2">
    <source>
        <dbReference type="EMBL" id="OGG96378.1"/>
    </source>
</evidence>
<gene>
    <name evidence="2" type="ORF">A2527_02110</name>
</gene>
<feature type="transmembrane region" description="Helical" evidence="1">
    <location>
        <begin position="430"/>
        <end position="451"/>
    </location>
</feature>
<sequence>MPRPLTLLPFKQLLCAIFGVFLWVAGGSLASLWSNPGGWFSSTHLKAYFPFTETATNSNHSDQENPNVFEAVALSSGSTVGTSFCLKFANLPLELGPEGIANLVQLFELRDPQGEILYQVWADPVEGRLMIWGANQLFIGIPLPRSKWINVSLTQEPGAGILSTVAEGTPYLTADLGLEGSEVPASLHIYRQGKMAFSEVSIWDVNQAATQQKQPGELRVRILLFFRLVSFLLITFGAIPVIQLGYRLGKKTLLHQRARLQRARLALVLSLGSLFFFLMILFPKPLLALFGQYPMGILEYPELLWPFQQFFALLGLVSLLFLTRVFASPMALGRALESGFQRYRYPLFALVLGGIFCLAWSQPAAPMYNVFMPNDPLYPTSALANMAQIHWYYIKPIYFLSMLGNGLITAFTGLILLPRLFDRAHWSIPLKLMAGFAIGYIAVVAITRLWALVFSGMGLYVLVLASLGTLAYFRRNELKRVLIHSAPTNLREQAFSLVFVAGALSLQLFQGDFFYAGHGNQYSNFVDQYADSALPIFGQHYDHILYNSFATKPFTGEYTALVSHWFTLGLMKLSVFWLFLVLFEHLKVPTRLAWVGTFFLFFGTSALYPANYYLQYDSSNPLFYIAYSGRAQGVVLAAVLITLKIAKLKVNPYAWGLLLLGAAALSISVGLWLVVLMVPLILPMPKDRLWLGILGAMILLSFGLPWTKAYIIGRAAMVLLVLLGLLRGFGVSRIYVRQGPNFFIGSAVLLFGLVTLGNLPSVFFLDSLNRVIAGPNSPEAAYQPITFNPVFTGAFAENGGKRQKIIWDVRDRGGWTVYHESLPVYLGTSGALLVFVVLFLFFRSRRDTVARYYFLLCLASLPLLYFFSNNVIFGNSSWPKTRLLEVPIYMIIFLGIYTLRQCPRWIKRFFLVYMLVFSILPFLANERIGQMYTNLKYIKYNYDTYR</sequence>
<feature type="transmembrane region" description="Helical" evidence="1">
    <location>
        <begin position="822"/>
        <end position="841"/>
    </location>
</feature>
<comment type="caution">
    <text evidence="2">The sequence shown here is derived from an EMBL/GenBank/DDBJ whole genome shotgun (WGS) entry which is preliminary data.</text>
</comment>
<feature type="transmembrane region" description="Helical" evidence="1">
    <location>
        <begin position="494"/>
        <end position="516"/>
    </location>
</feature>
<organism evidence="2 3">
    <name type="scientific">Candidatus Lambdaproteobacteria bacterium RIFOXYD2_FULL_50_16</name>
    <dbReference type="NCBI Taxonomy" id="1817772"/>
    <lineage>
        <taxon>Bacteria</taxon>
        <taxon>Pseudomonadati</taxon>
        <taxon>Pseudomonadota</taxon>
        <taxon>Candidatus Lambdaproteobacteria</taxon>
    </lineage>
</organism>
<protein>
    <submittedName>
        <fullName evidence="2">Uncharacterized protein</fullName>
    </submittedName>
</protein>
<feature type="transmembrane region" description="Helical" evidence="1">
    <location>
        <begin position="883"/>
        <end position="899"/>
    </location>
</feature>
<feature type="transmembrane region" description="Helical" evidence="1">
    <location>
        <begin position="853"/>
        <end position="871"/>
    </location>
</feature>
<feature type="transmembrane region" description="Helical" evidence="1">
    <location>
        <begin position="742"/>
        <end position="765"/>
    </location>
</feature>
<feature type="transmembrane region" description="Helical" evidence="1">
    <location>
        <begin position="655"/>
        <end position="682"/>
    </location>
</feature>
<evidence type="ECO:0000256" key="1">
    <source>
        <dbReference type="SAM" id="Phobius"/>
    </source>
</evidence>
<feature type="transmembrane region" description="Helical" evidence="1">
    <location>
        <begin position="343"/>
        <end position="361"/>
    </location>
</feature>
<feature type="transmembrane region" description="Helical" evidence="1">
    <location>
        <begin position="303"/>
        <end position="322"/>
    </location>
</feature>
<evidence type="ECO:0000313" key="3">
    <source>
        <dbReference type="Proteomes" id="UP000178449"/>
    </source>
</evidence>
<feature type="transmembrane region" description="Helical" evidence="1">
    <location>
        <begin position="718"/>
        <end position="736"/>
    </location>
</feature>
<dbReference type="Proteomes" id="UP000178449">
    <property type="component" value="Unassembled WGS sequence"/>
</dbReference>
<keyword evidence="1" id="KW-1133">Transmembrane helix</keyword>
<dbReference type="AlphaFoldDB" id="A0A1F6GE60"/>
<name>A0A1F6GE60_9PROT</name>
<reference evidence="2 3" key="1">
    <citation type="journal article" date="2016" name="Nat. Commun.">
        <title>Thousands of microbial genomes shed light on interconnected biogeochemical processes in an aquifer system.</title>
        <authorList>
            <person name="Anantharaman K."/>
            <person name="Brown C.T."/>
            <person name="Hug L.A."/>
            <person name="Sharon I."/>
            <person name="Castelle C.J."/>
            <person name="Probst A.J."/>
            <person name="Thomas B.C."/>
            <person name="Singh A."/>
            <person name="Wilkins M.J."/>
            <person name="Karaoz U."/>
            <person name="Brodie E.L."/>
            <person name="Williams K.H."/>
            <person name="Hubbard S.S."/>
            <person name="Banfield J.F."/>
        </authorList>
    </citation>
    <scope>NUCLEOTIDE SEQUENCE [LARGE SCALE GENOMIC DNA]</scope>
</reference>
<proteinExistence type="predicted"/>